<dbReference type="PANTHER" id="PTHR34848">
    <property type="match status" value="1"/>
</dbReference>
<evidence type="ECO:0000256" key="5">
    <source>
        <dbReference type="ARBA" id="ARBA00004692"/>
    </source>
</evidence>
<evidence type="ECO:0000256" key="17">
    <source>
        <dbReference type="ARBA" id="ARBA00030571"/>
    </source>
</evidence>
<evidence type="ECO:0000256" key="9">
    <source>
        <dbReference type="ARBA" id="ARBA00012523"/>
    </source>
</evidence>
<dbReference type="SUPFAM" id="SSF52540">
    <property type="entry name" value="P-loop containing nucleoside triphosphate hydrolases"/>
    <property type="match status" value="1"/>
</dbReference>
<dbReference type="GO" id="GO:0043752">
    <property type="term" value="F:adenosylcobinamide kinase activity"/>
    <property type="evidence" value="ECO:0007669"/>
    <property type="project" value="UniProtKB-EC"/>
</dbReference>
<evidence type="ECO:0000256" key="10">
    <source>
        <dbReference type="ARBA" id="ARBA00022573"/>
    </source>
</evidence>
<keyword evidence="18" id="KW-0548">Nucleotidyltransferase</keyword>
<evidence type="ECO:0000256" key="7">
    <source>
        <dbReference type="ARBA" id="ARBA00007490"/>
    </source>
</evidence>
<dbReference type="Pfam" id="PF02283">
    <property type="entry name" value="CobU"/>
    <property type="match status" value="1"/>
</dbReference>
<evidence type="ECO:0000256" key="2">
    <source>
        <dbReference type="ARBA" id="ARBA00000711"/>
    </source>
</evidence>
<comment type="caution">
    <text evidence="18">The sequence shown here is derived from an EMBL/GenBank/DDBJ whole genome shotgun (WGS) entry which is preliminary data.</text>
</comment>
<organism evidence="18 19">
    <name type="scientific">Bhargavaea ullalensis</name>
    <dbReference type="NCBI Taxonomy" id="1265685"/>
    <lineage>
        <taxon>Bacteria</taxon>
        <taxon>Bacillati</taxon>
        <taxon>Bacillota</taxon>
        <taxon>Bacilli</taxon>
        <taxon>Bacillales</taxon>
        <taxon>Caryophanaceae</taxon>
        <taxon>Bhargavaea</taxon>
    </lineage>
</organism>
<dbReference type="InterPro" id="IPR027417">
    <property type="entry name" value="P-loop_NTPase"/>
</dbReference>
<reference evidence="18 19" key="1">
    <citation type="submission" date="2024-06" db="EMBL/GenBank/DDBJ databases">
        <title>Genomic Encyclopedia of Type Strains, Phase IV (KMG-IV): sequencing the most valuable type-strain genomes for metagenomic binning, comparative biology and taxonomic classification.</title>
        <authorList>
            <person name="Goeker M."/>
        </authorList>
    </citation>
    <scope>NUCLEOTIDE SEQUENCE [LARGE SCALE GENOMIC DNA]</scope>
    <source>
        <strain evidence="18 19">DSM 26128</strain>
    </source>
</reference>
<keyword evidence="19" id="KW-1185">Reference proteome</keyword>
<evidence type="ECO:0000256" key="11">
    <source>
        <dbReference type="ARBA" id="ARBA00022679"/>
    </source>
</evidence>
<dbReference type="GO" id="GO:0008820">
    <property type="term" value="F:cobinamide phosphate guanylyltransferase activity"/>
    <property type="evidence" value="ECO:0007669"/>
    <property type="project" value="UniProtKB-EC"/>
</dbReference>
<dbReference type="EMBL" id="JBEPLW010000011">
    <property type="protein sequence ID" value="MET3575753.1"/>
    <property type="molecule type" value="Genomic_DNA"/>
</dbReference>
<comment type="catalytic activity">
    <reaction evidence="2">
        <text>adenosylcob(III)inamide phosphate + GTP + H(+) = adenosylcob(III)inamide-GDP + diphosphate</text>
        <dbReference type="Rhea" id="RHEA:22712"/>
        <dbReference type="ChEBI" id="CHEBI:15378"/>
        <dbReference type="ChEBI" id="CHEBI:33019"/>
        <dbReference type="ChEBI" id="CHEBI:37565"/>
        <dbReference type="ChEBI" id="CHEBI:58502"/>
        <dbReference type="ChEBI" id="CHEBI:60487"/>
        <dbReference type="EC" id="2.7.7.62"/>
    </reaction>
</comment>
<evidence type="ECO:0000256" key="8">
    <source>
        <dbReference type="ARBA" id="ARBA00012016"/>
    </source>
</evidence>
<dbReference type="EC" id="2.7.7.62" evidence="9"/>
<dbReference type="RefSeq" id="WP_354197187.1">
    <property type="nucleotide sequence ID" value="NZ_JBEPLW010000011.1"/>
</dbReference>
<evidence type="ECO:0000256" key="3">
    <source>
        <dbReference type="ARBA" id="ARBA00001522"/>
    </source>
</evidence>
<comment type="function">
    <text evidence="4">Catalyzes ATP-dependent phosphorylation of adenosylcobinamide and addition of GMP to adenosylcobinamide phosphate.</text>
</comment>
<dbReference type="Gene3D" id="3.40.50.300">
    <property type="entry name" value="P-loop containing nucleotide triphosphate hydrolases"/>
    <property type="match status" value="1"/>
</dbReference>
<keyword evidence="15" id="KW-0342">GTP-binding</keyword>
<name>A0ABV2GBV7_9BACL</name>
<evidence type="ECO:0000256" key="14">
    <source>
        <dbReference type="ARBA" id="ARBA00022840"/>
    </source>
</evidence>
<gene>
    <name evidence="18" type="ORF">ABID49_001659</name>
</gene>
<dbReference type="EC" id="2.7.1.156" evidence="8"/>
<evidence type="ECO:0000256" key="1">
    <source>
        <dbReference type="ARBA" id="ARBA00000312"/>
    </source>
</evidence>
<evidence type="ECO:0000256" key="4">
    <source>
        <dbReference type="ARBA" id="ARBA00003889"/>
    </source>
</evidence>
<keyword evidence="13 18" id="KW-0418">Kinase</keyword>
<evidence type="ECO:0000256" key="15">
    <source>
        <dbReference type="ARBA" id="ARBA00023134"/>
    </source>
</evidence>
<evidence type="ECO:0000256" key="12">
    <source>
        <dbReference type="ARBA" id="ARBA00022741"/>
    </source>
</evidence>
<evidence type="ECO:0000313" key="18">
    <source>
        <dbReference type="EMBL" id="MET3575753.1"/>
    </source>
</evidence>
<evidence type="ECO:0000256" key="6">
    <source>
        <dbReference type="ARBA" id="ARBA00005159"/>
    </source>
</evidence>
<sequence>MVRGKITFISGGVRSGKTAYAETLLEKSECGRLVYVATGRPSDREMEERIRRHRQDRLDSPGNWETIERPLGLPGILPCFRKGDGVLIDCITTWLANEMYEGADSGRPCLNRLGCMEKKIDALMDALADLSSVAAEVVVVSNEVLDEPPSEWTETRQYAELLGGIHRRLVRLADRAIEMDAGIAHRWK</sequence>
<comment type="pathway">
    <text evidence="5">Cofactor biosynthesis; adenosylcobalamin biosynthesis; adenosylcobalamin from cob(II)yrinate a,c-diamide: step 6/7.</text>
</comment>
<keyword evidence="10" id="KW-0169">Cobalamin biosynthesis</keyword>
<evidence type="ECO:0000256" key="16">
    <source>
        <dbReference type="ARBA" id="ARBA00029570"/>
    </source>
</evidence>
<comment type="catalytic activity">
    <reaction evidence="3">
        <text>adenosylcob(III)inamide + GTP = adenosylcob(III)inamide phosphate + GDP + H(+)</text>
        <dbReference type="Rhea" id="RHEA:15765"/>
        <dbReference type="ChEBI" id="CHEBI:2480"/>
        <dbReference type="ChEBI" id="CHEBI:15378"/>
        <dbReference type="ChEBI" id="CHEBI:37565"/>
        <dbReference type="ChEBI" id="CHEBI:58189"/>
        <dbReference type="ChEBI" id="CHEBI:58502"/>
        <dbReference type="EC" id="2.7.1.156"/>
    </reaction>
</comment>
<keyword evidence="11 18" id="KW-0808">Transferase</keyword>
<comment type="similarity">
    <text evidence="7">Belongs to the CobU/CobP family.</text>
</comment>
<dbReference type="PANTHER" id="PTHR34848:SF1">
    <property type="entry name" value="BIFUNCTIONAL ADENOSYLCOBALAMIN BIOSYNTHESIS PROTEIN COBU"/>
    <property type="match status" value="1"/>
</dbReference>
<proteinExistence type="inferred from homology"/>
<comment type="catalytic activity">
    <reaction evidence="1">
        <text>adenosylcob(III)inamide + ATP = adenosylcob(III)inamide phosphate + ADP + H(+)</text>
        <dbReference type="Rhea" id="RHEA:15769"/>
        <dbReference type="ChEBI" id="CHEBI:2480"/>
        <dbReference type="ChEBI" id="CHEBI:15378"/>
        <dbReference type="ChEBI" id="CHEBI:30616"/>
        <dbReference type="ChEBI" id="CHEBI:58502"/>
        <dbReference type="ChEBI" id="CHEBI:456216"/>
        <dbReference type="EC" id="2.7.1.156"/>
    </reaction>
</comment>
<keyword evidence="12" id="KW-0547">Nucleotide-binding</keyword>
<dbReference type="CDD" id="cd00544">
    <property type="entry name" value="CobU"/>
    <property type="match status" value="1"/>
</dbReference>
<dbReference type="PIRSF" id="PIRSF006135">
    <property type="entry name" value="CobU"/>
    <property type="match status" value="1"/>
</dbReference>
<keyword evidence="14" id="KW-0067">ATP-binding</keyword>
<protein>
    <recommendedName>
        <fullName evidence="16">Adenosylcobinamide kinase</fullName>
        <ecNumber evidence="8">2.7.1.156</ecNumber>
        <ecNumber evidence="9">2.7.7.62</ecNumber>
    </recommendedName>
    <alternativeName>
        <fullName evidence="17">Adenosylcobinamide-phosphate guanylyltransferase</fullName>
    </alternativeName>
</protein>
<dbReference type="Proteomes" id="UP001549099">
    <property type="component" value="Unassembled WGS sequence"/>
</dbReference>
<evidence type="ECO:0000256" key="13">
    <source>
        <dbReference type="ARBA" id="ARBA00022777"/>
    </source>
</evidence>
<evidence type="ECO:0000313" key="19">
    <source>
        <dbReference type="Proteomes" id="UP001549099"/>
    </source>
</evidence>
<dbReference type="InterPro" id="IPR003203">
    <property type="entry name" value="CobU/CobP"/>
</dbReference>
<comment type="pathway">
    <text evidence="6">Cofactor biosynthesis; adenosylcobalamin biosynthesis; adenosylcobalamin from cob(II)yrinate a,c-diamide: step 5/7.</text>
</comment>
<accession>A0ABV2GBV7</accession>